<accession>A0A3M2HYY8</accession>
<dbReference type="EMBL" id="RFLY01000001">
    <property type="protein sequence ID" value="RMH94946.1"/>
    <property type="molecule type" value="Genomic_DNA"/>
</dbReference>
<dbReference type="OrthoDB" id="9151236at2"/>
<dbReference type="RefSeq" id="WP_122100332.1">
    <property type="nucleotide sequence ID" value="NZ_RFLY01000001.1"/>
</dbReference>
<sequence>MKTIWLSAACLLAFSAASAQALESPAPRDNAELRTLFEQGQTDRKNGSVDWRKVIARDFERRTRVRELLHEGRLRTANDYRHAAFVFQNGGSAADYRIAHALATLAMTLEDTAENRWITAAAWDRLLMENLQPQWYGTQIGSDSHGFYLFPVATSAIGEDERKHMAGRTLEESRAKVSDWVKETGQTIHEPAPTIEDLRAKAQGRGKKN</sequence>
<evidence type="ECO:0000313" key="4">
    <source>
        <dbReference type="Proteomes" id="UP000275012"/>
    </source>
</evidence>
<feature type="signal peptide" evidence="2">
    <location>
        <begin position="1"/>
        <end position="21"/>
    </location>
</feature>
<dbReference type="Proteomes" id="UP000275012">
    <property type="component" value="Unassembled WGS sequence"/>
</dbReference>
<proteinExistence type="predicted"/>
<evidence type="ECO:0000256" key="1">
    <source>
        <dbReference type="SAM" id="MobiDB-lite"/>
    </source>
</evidence>
<organism evidence="3 4">
    <name type="scientific">Solilutibacter pythonis</name>
    <dbReference type="NCBI Taxonomy" id="2483112"/>
    <lineage>
        <taxon>Bacteria</taxon>
        <taxon>Pseudomonadati</taxon>
        <taxon>Pseudomonadota</taxon>
        <taxon>Gammaproteobacteria</taxon>
        <taxon>Lysobacterales</taxon>
        <taxon>Lysobacteraceae</taxon>
        <taxon>Solilutibacter</taxon>
    </lineage>
</organism>
<name>A0A3M2HYY8_9GAMM</name>
<keyword evidence="2" id="KW-0732">Signal</keyword>
<feature type="chain" id="PRO_5018056573" evidence="2">
    <location>
        <begin position="22"/>
        <end position="209"/>
    </location>
</feature>
<evidence type="ECO:0000256" key="2">
    <source>
        <dbReference type="SAM" id="SignalP"/>
    </source>
</evidence>
<comment type="caution">
    <text evidence="3">The sequence shown here is derived from an EMBL/GenBank/DDBJ whole genome shotgun (WGS) entry which is preliminary data.</text>
</comment>
<reference evidence="3 4" key="1">
    <citation type="submission" date="2018-10" db="EMBL/GenBank/DDBJ databases">
        <title>Proposal of Lysobacter pythonis sp. nov. isolated from royal pythons (Python regius).</title>
        <authorList>
            <person name="Hans-Juergen B."/>
            <person name="Huptas C."/>
            <person name="Sandra B."/>
            <person name="Igor L."/>
            <person name="Joachim S."/>
            <person name="Siegfried S."/>
            <person name="Mareike W."/>
            <person name="Peter K."/>
        </authorList>
    </citation>
    <scope>NUCLEOTIDE SEQUENCE [LARGE SCALE GENOMIC DNA]</scope>
    <source>
        <strain evidence="3 4">4284/11</strain>
    </source>
</reference>
<evidence type="ECO:0000313" key="3">
    <source>
        <dbReference type="EMBL" id="RMH94946.1"/>
    </source>
</evidence>
<feature type="region of interest" description="Disordered" evidence="1">
    <location>
        <begin position="185"/>
        <end position="209"/>
    </location>
</feature>
<dbReference type="AlphaFoldDB" id="A0A3M2HYY8"/>
<protein>
    <submittedName>
        <fullName evidence="3">Uncharacterized protein</fullName>
    </submittedName>
</protein>
<keyword evidence="4" id="KW-1185">Reference proteome</keyword>
<gene>
    <name evidence="3" type="ORF">EBB59_01270</name>
</gene>